<dbReference type="HAMAP" id="MF_00727">
    <property type="entry name" value="Tgl"/>
    <property type="match status" value="1"/>
</dbReference>
<keyword evidence="4" id="KW-1185">Reference proteome</keyword>
<accession>A0ABS8Y977</accession>
<comment type="caution">
    <text evidence="3">The sequence shown here is derived from an EMBL/GenBank/DDBJ whole genome shotgun (WGS) entry which is preliminary data.</text>
</comment>
<dbReference type="NCBIfam" id="NF002869">
    <property type="entry name" value="PRK03187.1"/>
    <property type="match status" value="1"/>
</dbReference>
<protein>
    <submittedName>
        <fullName evidence="3">Protein-glutamine gamma-glutamyltransferase</fullName>
        <ecNumber evidence="3">2.3.2.13</ecNumber>
    </submittedName>
</protein>
<reference evidence="3 4" key="1">
    <citation type="submission" date="2021-11" db="EMBL/GenBank/DDBJ databases">
        <title>Draft genome sequence of Paenibacillus profundus YoMME, a new Gram-positive bacteria with exoelectrogenic properties.</title>
        <authorList>
            <person name="Hubenova Y."/>
            <person name="Hubenova E."/>
            <person name="Manasiev Y."/>
            <person name="Peykov S."/>
            <person name="Mitov M."/>
        </authorList>
    </citation>
    <scope>NUCLEOTIDE SEQUENCE [LARGE SCALE GENOMIC DNA]</scope>
    <source>
        <strain evidence="3 4">YoMME</strain>
    </source>
</reference>
<keyword evidence="1 3" id="KW-0808">Transferase</keyword>
<dbReference type="EMBL" id="JAJNBZ010000002">
    <property type="protein sequence ID" value="MCE5168388.1"/>
    <property type="molecule type" value="Genomic_DNA"/>
</dbReference>
<sequence length="272" mass="30593">MIIISDSDVEQVNKVTQSDVEREILQKKKASPVIYRYDSPEALEFELKMRSKIVKSATDLDASGVRFATFKGSQCNKRYWSRTKNGGFGLKSGVLPSDGINDIFQNGYLYAFECATAVVIILYKAVLDAIHKEAFNTYFTELFLWGWNVDSNLRLISVNNKNEAYLGDILYFENPDHLPETPEWQGENTVMLANDQYYGHGIGIETSEGIISALNSKRKPGSMTSAYLSERVLHPDFQSLQKLSVRGNPLAVQNKYSVNAIVARVGANTYIY</sequence>
<keyword evidence="3" id="KW-0012">Acyltransferase</keyword>
<keyword evidence="2" id="KW-0749">Sporulation</keyword>
<proteinExistence type="inferred from homology"/>
<dbReference type="Pfam" id="PF20085">
    <property type="entry name" value="TGL"/>
    <property type="match status" value="1"/>
</dbReference>
<dbReference type="GO" id="GO:0003810">
    <property type="term" value="F:protein-glutamine gamma-glutamyltransferase activity"/>
    <property type="evidence" value="ECO:0007669"/>
    <property type="project" value="UniProtKB-EC"/>
</dbReference>
<dbReference type="RefSeq" id="WP_233695668.1">
    <property type="nucleotide sequence ID" value="NZ_JAJNBZ010000002.1"/>
</dbReference>
<evidence type="ECO:0000313" key="3">
    <source>
        <dbReference type="EMBL" id="MCE5168388.1"/>
    </source>
</evidence>
<evidence type="ECO:0000313" key="4">
    <source>
        <dbReference type="Proteomes" id="UP001199916"/>
    </source>
</evidence>
<organism evidence="3 4">
    <name type="scientific">Paenibacillus profundus</name>
    <dbReference type="NCBI Taxonomy" id="1173085"/>
    <lineage>
        <taxon>Bacteria</taxon>
        <taxon>Bacillati</taxon>
        <taxon>Bacillota</taxon>
        <taxon>Bacilli</taxon>
        <taxon>Bacillales</taxon>
        <taxon>Paenibacillaceae</taxon>
        <taxon>Paenibacillus</taxon>
    </lineage>
</organism>
<name>A0ABS8Y977_9BACL</name>
<dbReference type="Proteomes" id="UP001199916">
    <property type="component" value="Unassembled WGS sequence"/>
</dbReference>
<dbReference type="EC" id="2.3.2.13" evidence="3"/>
<dbReference type="InterPro" id="IPR020916">
    <property type="entry name" value="Gln_gamma-glutamylTfrase_bac"/>
</dbReference>
<gene>
    <name evidence="3" type="ORF">LQV63_03550</name>
</gene>
<evidence type="ECO:0000256" key="2">
    <source>
        <dbReference type="ARBA" id="ARBA00022969"/>
    </source>
</evidence>
<evidence type="ECO:0000256" key="1">
    <source>
        <dbReference type="ARBA" id="ARBA00022679"/>
    </source>
</evidence>